<protein>
    <submittedName>
        <fullName evidence="2">Uncharacterized protein</fullName>
    </submittedName>
</protein>
<evidence type="ECO:0000313" key="3">
    <source>
        <dbReference type="Proteomes" id="UP000694680"/>
    </source>
</evidence>
<reference evidence="2" key="2">
    <citation type="submission" date="2025-08" db="UniProtKB">
        <authorList>
            <consortium name="Ensembl"/>
        </authorList>
    </citation>
    <scope>IDENTIFICATION</scope>
</reference>
<reference evidence="2" key="3">
    <citation type="submission" date="2025-09" db="UniProtKB">
        <authorList>
            <consortium name="Ensembl"/>
        </authorList>
    </citation>
    <scope>IDENTIFICATION</scope>
</reference>
<keyword evidence="3" id="KW-1185">Reference proteome</keyword>
<proteinExistence type="predicted"/>
<accession>A0A8C5HR04</accession>
<dbReference type="AlphaFoldDB" id="A0A8C5HR04"/>
<sequence>GVSSPTVLNHKTRRKKKRESDRQRAQTRIRLGKEYAGWRELKEKEGCKLDADLAMFMLDTTHLFRYFFVMPGRVCLPSLTLCH</sequence>
<dbReference type="Proteomes" id="UP000694680">
    <property type="component" value="Chromosome 19"/>
</dbReference>
<reference evidence="2" key="1">
    <citation type="submission" date="2020-06" db="EMBL/GenBank/DDBJ databases">
        <authorList>
            <consortium name="Wellcome Sanger Institute Data Sharing"/>
        </authorList>
    </citation>
    <scope>NUCLEOTIDE SEQUENCE [LARGE SCALE GENOMIC DNA]</scope>
</reference>
<evidence type="ECO:0000256" key="1">
    <source>
        <dbReference type="SAM" id="MobiDB-lite"/>
    </source>
</evidence>
<evidence type="ECO:0000313" key="2">
    <source>
        <dbReference type="Ensembl" id="ENSGWIP00000048391.1"/>
    </source>
</evidence>
<dbReference type="Ensembl" id="ENSGWIT00000052334.1">
    <property type="protein sequence ID" value="ENSGWIP00000048391.1"/>
    <property type="gene ID" value="ENSGWIG00000023726.1"/>
</dbReference>
<organism evidence="2 3">
    <name type="scientific">Gouania willdenowi</name>
    <name type="common">Blunt-snouted clingfish</name>
    <name type="synonym">Lepadogaster willdenowi</name>
    <dbReference type="NCBI Taxonomy" id="441366"/>
    <lineage>
        <taxon>Eukaryota</taxon>
        <taxon>Metazoa</taxon>
        <taxon>Chordata</taxon>
        <taxon>Craniata</taxon>
        <taxon>Vertebrata</taxon>
        <taxon>Euteleostomi</taxon>
        <taxon>Actinopterygii</taxon>
        <taxon>Neopterygii</taxon>
        <taxon>Teleostei</taxon>
        <taxon>Neoteleostei</taxon>
        <taxon>Acanthomorphata</taxon>
        <taxon>Ovalentaria</taxon>
        <taxon>Blenniimorphae</taxon>
        <taxon>Blenniiformes</taxon>
        <taxon>Gobiesocoidei</taxon>
        <taxon>Gobiesocidae</taxon>
        <taxon>Gobiesocinae</taxon>
        <taxon>Gouania</taxon>
    </lineage>
</organism>
<feature type="region of interest" description="Disordered" evidence="1">
    <location>
        <begin position="1"/>
        <end position="25"/>
    </location>
</feature>
<name>A0A8C5HR04_GOUWI</name>